<dbReference type="GO" id="GO:0015889">
    <property type="term" value="P:cobalamin transport"/>
    <property type="evidence" value="ECO:0007669"/>
    <property type="project" value="TreeGrafter"/>
</dbReference>
<keyword evidence="8 10" id="KW-0472">Membrane</keyword>
<dbReference type="PANTHER" id="PTHR30069:SF53">
    <property type="entry name" value="COLICIN I RECEPTOR-RELATED"/>
    <property type="match status" value="1"/>
</dbReference>
<sequence>MTLIKSGFIASLAFAVHAHALAADAAGVDATTEIETEEVLVTATRTAQPLTETLAPVSVLSADDIAALQAPDLPALLRGFTGVDIIQRGGRGANSSAFVRGTNAGHLLVLVDGVRVGSATLGIAALETLDPAAIERIELVRGPRSSLYGADAIGGILQIFTRKASEPGLTMGVAGSYGSHNEQHLRTTLGYKTERSHLRMVFSHNSTDGFDRSVDDSGLSGDDDGYSANRVALSAGHQLADALSLSANLQYQEGEADTDSAFCVIDCRPFARFANGSADLGLQAQLTDIWSSQLRLGFAQDKSEQDDHIRAAAIANWGGRNRIETERETASWQNDFALTEDQMLTLGVDYLNDKVDGQLENRIYAPDWSYSVEFVGYDVDDRASTGVFGQYQARVGEHDLVASARTEDNAQFGTANTGSLAYGYQLSDSWTLLASTGTAFKAPTFNDLYWPNAGNPDLQPETSTNVEVGARFARGNVQLAVNVFENKVDDLIAWAPTMSGNWQPSNVAKATILGAEVEFDAALGEWQLAANYTWLDAEDDASGKALPNRAAQLFNADISRRLGDLTLALAVEARSKRYADAANTLSLAGYGLLNARLAWNLSRELVLEAKVNNVLDKDYTLVQGFYQDGVNGSVGARYSF</sequence>
<evidence type="ECO:0000256" key="8">
    <source>
        <dbReference type="ARBA" id="ARBA00023136"/>
    </source>
</evidence>
<dbReference type="InterPro" id="IPR039426">
    <property type="entry name" value="TonB-dep_rcpt-like"/>
</dbReference>
<dbReference type="InterPro" id="IPR000531">
    <property type="entry name" value="Beta-barrel_TonB"/>
</dbReference>
<dbReference type="InterPro" id="IPR036942">
    <property type="entry name" value="Beta-barrel_TonB_sf"/>
</dbReference>
<evidence type="ECO:0000259" key="13">
    <source>
        <dbReference type="Pfam" id="PF00593"/>
    </source>
</evidence>
<dbReference type="Gene3D" id="2.170.130.10">
    <property type="entry name" value="TonB-dependent receptor, plug domain"/>
    <property type="match status" value="1"/>
</dbReference>
<keyword evidence="6" id="KW-0406">Ion transport</keyword>
<feature type="signal peptide" evidence="12">
    <location>
        <begin position="1"/>
        <end position="25"/>
    </location>
</feature>
<evidence type="ECO:0000256" key="7">
    <source>
        <dbReference type="ARBA" id="ARBA00023077"/>
    </source>
</evidence>
<dbReference type="CDD" id="cd01347">
    <property type="entry name" value="ligand_gated_channel"/>
    <property type="match status" value="1"/>
</dbReference>
<keyword evidence="4 10" id="KW-0812">Transmembrane</keyword>
<feature type="domain" description="TonB-dependent receptor plug" evidence="14">
    <location>
        <begin position="50"/>
        <end position="156"/>
    </location>
</feature>
<evidence type="ECO:0000256" key="10">
    <source>
        <dbReference type="PROSITE-ProRule" id="PRU01360"/>
    </source>
</evidence>
<dbReference type="Pfam" id="PF00593">
    <property type="entry name" value="TonB_dep_Rec_b-barrel"/>
    <property type="match status" value="1"/>
</dbReference>
<keyword evidence="16" id="KW-1185">Reference proteome</keyword>
<proteinExistence type="inferred from homology"/>
<evidence type="ECO:0000256" key="1">
    <source>
        <dbReference type="ARBA" id="ARBA00004571"/>
    </source>
</evidence>
<evidence type="ECO:0000256" key="2">
    <source>
        <dbReference type="ARBA" id="ARBA00022448"/>
    </source>
</evidence>
<keyword evidence="3 10" id="KW-1134">Transmembrane beta strand</keyword>
<name>A0A839UGL0_9GAMM</name>
<dbReference type="InterPro" id="IPR012910">
    <property type="entry name" value="Plug_dom"/>
</dbReference>
<dbReference type="PROSITE" id="PS52016">
    <property type="entry name" value="TONB_DEPENDENT_REC_3"/>
    <property type="match status" value="1"/>
</dbReference>
<reference evidence="15 16" key="1">
    <citation type="submission" date="2020-08" db="EMBL/GenBank/DDBJ databases">
        <title>Genomic Encyclopedia of Type Strains, Phase III (KMG-III): the genomes of soil and plant-associated and newly described type strains.</title>
        <authorList>
            <person name="Whitman W."/>
        </authorList>
    </citation>
    <scope>NUCLEOTIDE SEQUENCE [LARGE SCALE GENOMIC DNA]</scope>
    <source>
        <strain evidence="15 16">CECT 8571</strain>
    </source>
</reference>
<keyword evidence="5 12" id="KW-0732">Signal</keyword>
<dbReference type="EMBL" id="JACHXZ010000001">
    <property type="protein sequence ID" value="MBB3167184.1"/>
    <property type="molecule type" value="Genomic_DNA"/>
</dbReference>
<evidence type="ECO:0000256" key="12">
    <source>
        <dbReference type="SAM" id="SignalP"/>
    </source>
</evidence>
<comment type="caution">
    <text evidence="15">The sequence shown here is derived from an EMBL/GenBank/DDBJ whole genome shotgun (WGS) entry which is preliminary data.</text>
</comment>
<evidence type="ECO:0000256" key="3">
    <source>
        <dbReference type="ARBA" id="ARBA00022452"/>
    </source>
</evidence>
<evidence type="ECO:0000256" key="9">
    <source>
        <dbReference type="ARBA" id="ARBA00023237"/>
    </source>
</evidence>
<comment type="similarity">
    <text evidence="10 11">Belongs to the TonB-dependent receptor family.</text>
</comment>
<accession>A0A839UGL0</accession>
<gene>
    <name evidence="15" type="ORF">FHS30_000360</name>
</gene>
<protein>
    <submittedName>
        <fullName evidence="15">Vitamin B12 transporter</fullName>
    </submittedName>
</protein>
<evidence type="ECO:0000313" key="16">
    <source>
        <dbReference type="Proteomes" id="UP000559987"/>
    </source>
</evidence>
<dbReference type="SUPFAM" id="SSF56935">
    <property type="entry name" value="Porins"/>
    <property type="match status" value="1"/>
</dbReference>
<comment type="subcellular location">
    <subcellularLocation>
        <location evidence="1 10">Cell outer membrane</location>
        <topology evidence="1 10">Multi-pass membrane protein</topology>
    </subcellularLocation>
</comment>
<keyword evidence="7 11" id="KW-0798">TonB box</keyword>
<dbReference type="PANTHER" id="PTHR30069">
    <property type="entry name" value="TONB-DEPENDENT OUTER MEMBRANE RECEPTOR"/>
    <property type="match status" value="1"/>
</dbReference>
<dbReference type="Gene3D" id="2.40.170.20">
    <property type="entry name" value="TonB-dependent receptor, beta-barrel domain"/>
    <property type="match status" value="1"/>
</dbReference>
<evidence type="ECO:0000259" key="14">
    <source>
        <dbReference type="Pfam" id="PF07715"/>
    </source>
</evidence>
<dbReference type="GO" id="GO:0009279">
    <property type="term" value="C:cell outer membrane"/>
    <property type="evidence" value="ECO:0007669"/>
    <property type="project" value="UniProtKB-SubCell"/>
</dbReference>
<dbReference type="Pfam" id="PF07715">
    <property type="entry name" value="Plug"/>
    <property type="match status" value="1"/>
</dbReference>
<dbReference type="GO" id="GO:0006811">
    <property type="term" value="P:monoatomic ion transport"/>
    <property type="evidence" value="ECO:0007669"/>
    <property type="project" value="UniProtKB-KW"/>
</dbReference>
<evidence type="ECO:0000256" key="5">
    <source>
        <dbReference type="ARBA" id="ARBA00022729"/>
    </source>
</evidence>
<dbReference type="Proteomes" id="UP000559987">
    <property type="component" value="Unassembled WGS sequence"/>
</dbReference>
<dbReference type="InterPro" id="IPR037066">
    <property type="entry name" value="Plug_dom_sf"/>
</dbReference>
<feature type="chain" id="PRO_5032829052" evidence="12">
    <location>
        <begin position="26"/>
        <end position="640"/>
    </location>
</feature>
<evidence type="ECO:0000256" key="11">
    <source>
        <dbReference type="RuleBase" id="RU003357"/>
    </source>
</evidence>
<evidence type="ECO:0000313" key="15">
    <source>
        <dbReference type="EMBL" id="MBB3167184.1"/>
    </source>
</evidence>
<keyword evidence="9 10" id="KW-0998">Cell outer membrane</keyword>
<dbReference type="AlphaFoldDB" id="A0A839UGL0"/>
<evidence type="ECO:0000256" key="6">
    <source>
        <dbReference type="ARBA" id="ARBA00023065"/>
    </source>
</evidence>
<feature type="domain" description="TonB-dependent receptor-like beta-barrel" evidence="13">
    <location>
        <begin position="236"/>
        <end position="614"/>
    </location>
</feature>
<organism evidence="15 16">
    <name type="scientific">Simiduia aestuariiviva</name>
    <dbReference type="NCBI Taxonomy" id="1510459"/>
    <lineage>
        <taxon>Bacteria</taxon>
        <taxon>Pseudomonadati</taxon>
        <taxon>Pseudomonadota</taxon>
        <taxon>Gammaproteobacteria</taxon>
        <taxon>Cellvibrionales</taxon>
        <taxon>Cellvibrionaceae</taxon>
        <taxon>Simiduia</taxon>
    </lineage>
</organism>
<keyword evidence="2 10" id="KW-0813">Transport</keyword>
<dbReference type="RefSeq" id="WP_183907686.1">
    <property type="nucleotide sequence ID" value="NZ_JACHXZ010000001.1"/>
</dbReference>
<evidence type="ECO:0000256" key="4">
    <source>
        <dbReference type="ARBA" id="ARBA00022692"/>
    </source>
</evidence>